<protein>
    <submittedName>
        <fullName evidence="1">Uncharacterized protein</fullName>
    </submittedName>
</protein>
<dbReference type="AlphaFoldDB" id="A0AAV9AY33"/>
<dbReference type="EMBL" id="JAUJYN010000006">
    <property type="protein sequence ID" value="KAK1268892.1"/>
    <property type="molecule type" value="Genomic_DNA"/>
</dbReference>
<organism evidence="1 2">
    <name type="scientific">Acorus gramineus</name>
    <name type="common">Dwarf sweet flag</name>
    <dbReference type="NCBI Taxonomy" id="55184"/>
    <lineage>
        <taxon>Eukaryota</taxon>
        <taxon>Viridiplantae</taxon>
        <taxon>Streptophyta</taxon>
        <taxon>Embryophyta</taxon>
        <taxon>Tracheophyta</taxon>
        <taxon>Spermatophyta</taxon>
        <taxon>Magnoliopsida</taxon>
        <taxon>Liliopsida</taxon>
        <taxon>Acoraceae</taxon>
        <taxon>Acorus</taxon>
    </lineage>
</organism>
<sequence length="52" mass="6162">MWRIEVQKWSIIQTELSGIFFGIIYCTNLQQSNENYFLVYKIEILKIYIGGG</sequence>
<dbReference type="Proteomes" id="UP001179952">
    <property type="component" value="Unassembled WGS sequence"/>
</dbReference>
<evidence type="ECO:0000313" key="2">
    <source>
        <dbReference type="Proteomes" id="UP001179952"/>
    </source>
</evidence>
<accession>A0AAV9AY33</accession>
<keyword evidence="2" id="KW-1185">Reference proteome</keyword>
<comment type="caution">
    <text evidence="1">The sequence shown here is derived from an EMBL/GenBank/DDBJ whole genome shotgun (WGS) entry which is preliminary data.</text>
</comment>
<name>A0AAV9AY33_ACOGR</name>
<evidence type="ECO:0000313" key="1">
    <source>
        <dbReference type="EMBL" id="KAK1268892.1"/>
    </source>
</evidence>
<gene>
    <name evidence="1" type="ORF">QJS04_geneDACA018485</name>
</gene>
<proteinExistence type="predicted"/>
<reference evidence="1" key="1">
    <citation type="journal article" date="2023" name="Nat. Commun.">
        <title>Diploid and tetraploid genomes of Acorus and the evolution of monocots.</title>
        <authorList>
            <person name="Ma L."/>
            <person name="Liu K.W."/>
            <person name="Li Z."/>
            <person name="Hsiao Y.Y."/>
            <person name="Qi Y."/>
            <person name="Fu T."/>
            <person name="Tang G.D."/>
            <person name="Zhang D."/>
            <person name="Sun W.H."/>
            <person name="Liu D.K."/>
            <person name="Li Y."/>
            <person name="Chen G.Z."/>
            <person name="Liu X.D."/>
            <person name="Liao X.Y."/>
            <person name="Jiang Y.T."/>
            <person name="Yu X."/>
            <person name="Hao Y."/>
            <person name="Huang J."/>
            <person name="Zhao X.W."/>
            <person name="Ke S."/>
            <person name="Chen Y.Y."/>
            <person name="Wu W.L."/>
            <person name="Hsu J.L."/>
            <person name="Lin Y.F."/>
            <person name="Huang M.D."/>
            <person name="Li C.Y."/>
            <person name="Huang L."/>
            <person name="Wang Z.W."/>
            <person name="Zhao X."/>
            <person name="Zhong W.Y."/>
            <person name="Peng D.H."/>
            <person name="Ahmad S."/>
            <person name="Lan S."/>
            <person name="Zhang J.S."/>
            <person name="Tsai W.C."/>
            <person name="Van de Peer Y."/>
            <person name="Liu Z.J."/>
        </authorList>
    </citation>
    <scope>NUCLEOTIDE SEQUENCE</scope>
    <source>
        <strain evidence="1">SCP</strain>
    </source>
</reference>
<reference evidence="1" key="2">
    <citation type="submission" date="2023-06" db="EMBL/GenBank/DDBJ databases">
        <authorList>
            <person name="Ma L."/>
            <person name="Liu K.-W."/>
            <person name="Li Z."/>
            <person name="Hsiao Y.-Y."/>
            <person name="Qi Y."/>
            <person name="Fu T."/>
            <person name="Tang G."/>
            <person name="Zhang D."/>
            <person name="Sun W.-H."/>
            <person name="Liu D.-K."/>
            <person name="Li Y."/>
            <person name="Chen G.-Z."/>
            <person name="Liu X.-D."/>
            <person name="Liao X.-Y."/>
            <person name="Jiang Y.-T."/>
            <person name="Yu X."/>
            <person name="Hao Y."/>
            <person name="Huang J."/>
            <person name="Zhao X.-W."/>
            <person name="Ke S."/>
            <person name="Chen Y.-Y."/>
            <person name="Wu W.-L."/>
            <person name="Hsu J.-L."/>
            <person name="Lin Y.-F."/>
            <person name="Huang M.-D."/>
            <person name="Li C.-Y."/>
            <person name="Huang L."/>
            <person name="Wang Z.-W."/>
            <person name="Zhao X."/>
            <person name="Zhong W.-Y."/>
            <person name="Peng D.-H."/>
            <person name="Ahmad S."/>
            <person name="Lan S."/>
            <person name="Zhang J.-S."/>
            <person name="Tsai W.-C."/>
            <person name="Van De Peer Y."/>
            <person name="Liu Z.-J."/>
        </authorList>
    </citation>
    <scope>NUCLEOTIDE SEQUENCE</scope>
    <source>
        <strain evidence="1">SCP</strain>
        <tissue evidence="1">Leaves</tissue>
    </source>
</reference>